<dbReference type="PANTHER" id="PTHR48085:SF5">
    <property type="entry name" value="CADMIUM_ZINC-TRANSPORTING ATPASE HMA4-RELATED"/>
    <property type="match status" value="1"/>
</dbReference>
<dbReference type="InterPro" id="IPR023298">
    <property type="entry name" value="ATPase_P-typ_TM_dom_sf"/>
</dbReference>
<dbReference type="SFLD" id="SFLDG00002">
    <property type="entry name" value="C1.7:_P-type_atpase_like"/>
    <property type="match status" value="1"/>
</dbReference>
<dbReference type="PROSITE" id="PS01229">
    <property type="entry name" value="COF_2"/>
    <property type="match status" value="1"/>
</dbReference>
<evidence type="ECO:0000313" key="19">
    <source>
        <dbReference type="Proteomes" id="UP000051845"/>
    </source>
</evidence>
<evidence type="ECO:0000256" key="4">
    <source>
        <dbReference type="ARBA" id="ARBA00022539"/>
    </source>
</evidence>
<dbReference type="InterPro" id="IPR044492">
    <property type="entry name" value="P_typ_ATPase_HD_dom"/>
</dbReference>
<reference evidence="18 19" key="1">
    <citation type="journal article" date="2015" name="Genome Announc.">
        <title>Expanding the biotechnology potential of lactobacilli through comparative genomics of 213 strains and associated genera.</title>
        <authorList>
            <person name="Sun Z."/>
            <person name="Harris H.M."/>
            <person name="McCann A."/>
            <person name="Guo C."/>
            <person name="Argimon S."/>
            <person name="Zhang W."/>
            <person name="Yang X."/>
            <person name="Jeffery I.B."/>
            <person name="Cooney J.C."/>
            <person name="Kagawa T.F."/>
            <person name="Liu W."/>
            <person name="Song Y."/>
            <person name="Salvetti E."/>
            <person name="Wrobel A."/>
            <person name="Rasinkangas P."/>
            <person name="Parkhill J."/>
            <person name="Rea M.C."/>
            <person name="O'Sullivan O."/>
            <person name="Ritari J."/>
            <person name="Douillard F.P."/>
            <person name="Paul Ross R."/>
            <person name="Yang R."/>
            <person name="Briner A.E."/>
            <person name="Felis G.E."/>
            <person name="de Vos W.M."/>
            <person name="Barrangou R."/>
            <person name="Klaenhammer T.R."/>
            <person name="Caufield P.W."/>
            <person name="Cui Y."/>
            <person name="Zhang H."/>
            <person name="O'Toole P.W."/>
        </authorList>
    </citation>
    <scope>NUCLEOTIDE SEQUENCE [LARGE SCALE GENOMIC DNA]</scope>
    <source>
        <strain evidence="18 19">DSM 20515</strain>
    </source>
</reference>
<proteinExistence type="inferred from homology"/>
<dbReference type="Gene3D" id="2.70.150.10">
    <property type="entry name" value="Calcium-transporting ATPase, cytoplasmic transduction domain A"/>
    <property type="match status" value="1"/>
</dbReference>
<comment type="subcellular location">
    <subcellularLocation>
        <location evidence="1">Cell membrane</location>
        <topology evidence="1">Multi-pass membrane protein</topology>
    </subcellularLocation>
</comment>
<keyword evidence="8" id="KW-0813">Transport</keyword>
<organism evidence="18 19">
    <name type="scientific">Secundilactobacillus collinoides DSM 20515 = JCM 1123</name>
    <dbReference type="NCBI Taxonomy" id="1423733"/>
    <lineage>
        <taxon>Bacteria</taxon>
        <taxon>Bacillati</taxon>
        <taxon>Bacillota</taxon>
        <taxon>Bacilli</taxon>
        <taxon>Lactobacillales</taxon>
        <taxon>Lactobacillaceae</taxon>
        <taxon>Secundilactobacillus</taxon>
    </lineage>
</organism>
<dbReference type="Gene3D" id="3.40.1110.10">
    <property type="entry name" value="Calcium-transporting ATPase, cytoplasmic domain N"/>
    <property type="match status" value="1"/>
</dbReference>
<evidence type="ECO:0000256" key="7">
    <source>
        <dbReference type="ARBA" id="ARBA00022741"/>
    </source>
</evidence>
<keyword evidence="13 16" id="KW-0472">Membrane</keyword>
<dbReference type="NCBIfam" id="TIGR01525">
    <property type="entry name" value="ATPase-IB_hvy"/>
    <property type="match status" value="1"/>
</dbReference>
<dbReference type="InterPro" id="IPR051014">
    <property type="entry name" value="Cation_Transport_ATPase_IB"/>
</dbReference>
<keyword evidence="12" id="KW-0186">Copper</keyword>
<gene>
    <name evidence="18" type="ORF">FC82_GL002528</name>
</gene>
<evidence type="ECO:0000256" key="9">
    <source>
        <dbReference type="ARBA" id="ARBA00022840"/>
    </source>
</evidence>
<dbReference type="Pfam" id="PF00122">
    <property type="entry name" value="E1-E2_ATPase"/>
    <property type="match status" value="1"/>
</dbReference>
<dbReference type="GO" id="GO:0005524">
    <property type="term" value="F:ATP binding"/>
    <property type="evidence" value="ECO:0007669"/>
    <property type="project" value="UniProtKB-UniRule"/>
</dbReference>
<dbReference type="InterPro" id="IPR001757">
    <property type="entry name" value="P_typ_ATPase"/>
</dbReference>
<dbReference type="Pfam" id="PF00702">
    <property type="entry name" value="Hydrolase"/>
    <property type="match status" value="1"/>
</dbReference>
<evidence type="ECO:0000256" key="13">
    <source>
        <dbReference type="ARBA" id="ARBA00023136"/>
    </source>
</evidence>
<sequence>MKFQAYMQHHQNQYTALSAILIAAAYLSQFGLHYQQGYTAAMIAASILAAIPIMRRAYQALRVGVISIELLVSIAVIGAFLIGEYNESAIVTFLFLFGSYLEQRTLAKTRDAIKTLTELTPATAELLHSDGTTETVDLDDVEKGDHVLVKTGATVPVDGTIINGAGYLNEAVITGESVPVTKQTGDTVFTGSQVHNGTLTIEAAKVGDDTTFGKIIELVEDAQDAKSKTESFIDRFAQYYTPAVLIIALIVYLTTQNFSTAITVLVLGCPGALVIGAPVANVAGIGNGAKRGILLKGGAVMDDFSKIDTFMFDKTGTLTMGNTAVTQVKTYTSNSNMALSLLAGAEKLSDHPLGKAVIAYVADKGLAYQNLTVTDNNTIKGQGLVADISGHHVLVGNQALLTANHIALTPAQKFDLAEIQNDGNSVIIETVDDQLALIVGVADVVRPEVKTALQALHGHGAKHLVMLTGDNQATANSVAAQIGIDEVRAELLPEQKVAVIKAAQAAGRRVAFVGDGINDSPAIATADIGIAMGSGTDVAIETSDVVLMQSSFQALVHAFALAKKTVRVTKENIALAIGVVIFLLVGLILGVIYMASGMFVHETSILIVILNAMRLIRFGKLPMTQPKQSATPVENHP</sequence>
<evidence type="ECO:0000256" key="1">
    <source>
        <dbReference type="ARBA" id="ARBA00004651"/>
    </source>
</evidence>
<comment type="catalytic activity">
    <reaction evidence="15">
        <text>Cd(2+)(in) + ATP + H2O = Cd(2+)(out) + ADP + phosphate + H(+)</text>
        <dbReference type="Rhea" id="RHEA:12132"/>
        <dbReference type="ChEBI" id="CHEBI:15377"/>
        <dbReference type="ChEBI" id="CHEBI:15378"/>
        <dbReference type="ChEBI" id="CHEBI:30616"/>
        <dbReference type="ChEBI" id="CHEBI:43474"/>
        <dbReference type="ChEBI" id="CHEBI:48775"/>
        <dbReference type="ChEBI" id="CHEBI:456216"/>
        <dbReference type="EC" id="7.2.2.21"/>
    </reaction>
</comment>
<keyword evidence="10" id="KW-1278">Translocase</keyword>
<keyword evidence="3 16" id="KW-1003">Cell membrane</keyword>
<dbReference type="GO" id="GO:0005886">
    <property type="term" value="C:plasma membrane"/>
    <property type="evidence" value="ECO:0007669"/>
    <property type="project" value="UniProtKB-SubCell"/>
</dbReference>
<feature type="transmembrane region" description="Helical" evidence="16">
    <location>
        <begin position="236"/>
        <end position="255"/>
    </location>
</feature>
<feature type="transmembrane region" description="Helical" evidence="16">
    <location>
        <begin position="12"/>
        <end position="32"/>
    </location>
</feature>
<comment type="caution">
    <text evidence="18">The sequence shown here is derived from an EMBL/GenBank/DDBJ whole genome shotgun (WGS) entry which is preliminary data.</text>
</comment>
<dbReference type="InterPro" id="IPR027256">
    <property type="entry name" value="P-typ_ATPase_IB"/>
</dbReference>
<evidence type="ECO:0000256" key="6">
    <source>
        <dbReference type="ARBA" id="ARBA00022723"/>
    </source>
</evidence>
<feature type="transmembrane region" description="Helical" evidence="16">
    <location>
        <begin position="599"/>
        <end position="616"/>
    </location>
</feature>
<dbReference type="AlphaFoldDB" id="A0A0R2B843"/>
<dbReference type="NCBIfam" id="TIGR01494">
    <property type="entry name" value="ATPase_P-type"/>
    <property type="match status" value="1"/>
</dbReference>
<dbReference type="RefSeq" id="WP_056996921.1">
    <property type="nucleotide sequence ID" value="NZ_AYYR01000054.1"/>
</dbReference>
<keyword evidence="5 16" id="KW-0812">Transmembrane</keyword>
<dbReference type="SUPFAM" id="SSF56784">
    <property type="entry name" value="HAD-like"/>
    <property type="match status" value="1"/>
</dbReference>
<dbReference type="InterPro" id="IPR023214">
    <property type="entry name" value="HAD_sf"/>
</dbReference>
<dbReference type="SFLD" id="SFLDF00027">
    <property type="entry name" value="p-type_atpase"/>
    <property type="match status" value="1"/>
</dbReference>
<dbReference type="SFLD" id="SFLDS00003">
    <property type="entry name" value="Haloacid_Dehalogenase"/>
    <property type="match status" value="1"/>
</dbReference>
<dbReference type="PROSITE" id="PS00154">
    <property type="entry name" value="ATPASE_E1_E2"/>
    <property type="match status" value="1"/>
</dbReference>
<evidence type="ECO:0000256" key="8">
    <source>
        <dbReference type="ARBA" id="ARBA00022796"/>
    </source>
</evidence>
<feature type="transmembrane region" description="Helical" evidence="16">
    <location>
        <begin position="88"/>
        <end position="107"/>
    </location>
</feature>
<evidence type="ECO:0000313" key="18">
    <source>
        <dbReference type="EMBL" id="KRM75335.1"/>
    </source>
</evidence>
<dbReference type="PRINTS" id="PR00120">
    <property type="entry name" value="HATPASE"/>
</dbReference>
<dbReference type="FunFam" id="2.70.150.10:FF:000020">
    <property type="entry name" value="Copper-exporting P-type ATPase A"/>
    <property type="match status" value="1"/>
</dbReference>
<evidence type="ECO:0000256" key="16">
    <source>
        <dbReference type="RuleBase" id="RU362081"/>
    </source>
</evidence>
<dbReference type="GO" id="GO:0006825">
    <property type="term" value="P:copper ion transport"/>
    <property type="evidence" value="ECO:0007669"/>
    <property type="project" value="UniProtKB-KW"/>
</dbReference>
<dbReference type="Proteomes" id="UP000051845">
    <property type="component" value="Unassembled WGS sequence"/>
</dbReference>
<evidence type="ECO:0000259" key="17">
    <source>
        <dbReference type="Pfam" id="PF00122"/>
    </source>
</evidence>
<dbReference type="InterPro" id="IPR023299">
    <property type="entry name" value="ATPase_P-typ_cyto_dom_N"/>
</dbReference>
<evidence type="ECO:0000256" key="11">
    <source>
        <dbReference type="ARBA" id="ARBA00022989"/>
    </source>
</evidence>
<comment type="similarity">
    <text evidence="2 16">Belongs to the cation transport ATPase (P-type) (TC 3.A.3) family. Type IB subfamily.</text>
</comment>
<dbReference type="NCBIfam" id="TIGR01511">
    <property type="entry name" value="ATPase-IB1_Cu"/>
    <property type="match status" value="1"/>
</dbReference>
<dbReference type="GO" id="GO:0046872">
    <property type="term" value="F:metal ion binding"/>
    <property type="evidence" value="ECO:0007669"/>
    <property type="project" value="UniProtKB-KW"/>
</dbReference>
<dbReference type="PATRIC" id="fig|1423733.4.peg.2643"/>
<feature type="domain" description="P-type ATPase A" evidence="17">
    <location>
        <begin position="118"/>
        <end position="220"/>
    </location>
</feature>
<dbReference type="GO" id="GO:0016887">
    <property type="term" value="F:ATP hydrolysis activity"/>
    <property type="evidence" value="ECO:0007669"/>
    <property type="project" value="InterPro"/>
</dbReference>
<keyword evidence="11 16" id="KW-1133">Transmembrane helix</keyword>
<dbReference type="GO" id="GO:0008551">
    <property type="term" value="F:P-type cadmium transporter activity"/>
    <property type="evidence" value="ECO:0007669"/>
    <property type="project" value="UniProtKB-EC"/>
</dbReference>
<keyword evidence="4" id="KW-0104">Cadmium</keyword>
<dbReference type="EMBL" id="AYYR01000054">
    <property type="protein sequence ID" value="KRM75335.1"/>
    <property type="molecule type" value="Genomic_DNA"/>
</dbReference>
<dbReference type="Gene3D" id="3.40.50.1000">
    <property type="entry name" value="HAD superfamily/HAD-like"/>
    <property type="match status" value="1"/>
</dbReference>
<dbReference type="CDD" id="cd02079">
    <property type="entry name" value="P-type_ATPase_HM"/>
    <property type="match status" value="1"/>
</dbReference>
<dbReference type="InterPro" id="IPR059000">
    <property type="entry name" value="ATPase_P-type_domA"/>
</dbReference>
<dbReference type="PANTHER" id="PTHR48085">
    <property type="entry name" value="CADMIUM/ZINC-TRANSPORTING ATPASE HMA2-RELATED"/>
    <property type="match status" value="1"/>
</dbReference>
<feature type="transmembrane region" description="Helical" evidence="16">
    <location>
        <begin position="38"/>
        <end position="54"/>
    </location>
</feature>
<keyword evidence="6 16" id="KW-0479">Metal-binding</keyword>
<keyword evidence="8" id="KW-0187">Copper transport</keyword>
<evidence type="ECO:0000256" key="15">
    <source>
        <dbReference type="ARBA" id="ARBA00049338"/>
    </source>
</evidence>
<feature type="transmembrane region" description="Helical" evidence="16">
    <location>
        <begin position="61"/>
        <end position="82"/>
    </location>
</feature>
<evidence type="ECO:0000256" key="14">
    <source>
        <dbReference type="ARBA" id="ARBA00039103"/>
    </source>
</evidence>
<feature type="transmembrane region" description="Helical" evidence="16">
    <location>
        <begin position="261"/>
        <end position="286"/>
    </location>
</feature>
<dbReference type="InterPro" id="IPR036412">
    <property type="entry name" value="HAD-like_sf"/>
</dbReference>
<feature type="transmembrane region" description="Helical" evidence="16">
    <location>
        <begin position="573"/>
        <end position="593"/>
    </location>
</feature>
<accession>A0A0R2B843</accession>
<evidence type="ECO:0000256" key="10">
    <source>
        <dbReference type="ARBA" id="ARBA00022967"/>
    </source>
</evidence>
<keyword evidence="7 16" id="KW-0547">Nucleotide-binding</keyword>
<dbReference type="EC" id="7.2.2.21" evidence="14"/>
<evidence type="ECO:0000256" key="12">
    <source>
        <dbReference type="ARBA" id="ARBA00023008"/>
    </source>
</evidence>
<evidence type="ECO:0000256" key="5">
    <source>
        <dbReference type="ARBA" id="ARBA00022692"/>
    </source>
</evidence>
<dbReference type="STRING" id="33960.TY91_02385"/>
<dbReference type="InterPro" id="IPR008250">
    <property type="entry name" value="ATPase_P-typ_transduc_dom_A_sf"/>
</dbReference>
<protein>
    <recommendedName>
        <fullName evidence="14">Cd(2+)-exporting ATPase</fullName>
        <ecNumber evidence="14">7.2.2.21</ecNumber>
    </recommendedName>
</protein>
<keyword evidence="8" id="KW-0406">Ion transport</keyword>
<dbReference type="SUPFAM" id="SSF81665">
    <property type="entry name" value="Calcium ATPase, transmembrane domain M"/>
    <property type="match status" value="1"/>
</dbReference>
<dbReference type="InterPro" id="IPR018303">
    <property type="entry name" value="ATPase_P-typ_P_site"/>
</dbReference>
<evidence type="ECO:0000256" key="3">
    <source>
        <dbReference type="ARBA" id="ARBA00022475"/>
    </source>
</evidence>
<name>A0A0R2B843_SECCO</name>
<evidence type="ECO:0000256" key="2">
    <source>
        <dbReference type="ARBA" id="ARBA00006024"/>
    </source>
</evidence>
<dbReference type="SUPFAM" id="SSF81653">
    <property type="entry name" value="Calcium ATPase, transduction domain A"/>
    <property type="match status" value="1"/>
</dbReference>
<dbReference type="PRINTS" id="PR00119">
    <property type="entry name" value="CATATPASE"/>
</dbReference>
<keyword evidence="9 16" id="KW-0067">ATP-binding</keyword>